<evidence type="ECO:0000256" key="2">
    <source>
        <dbReference type="SAM" id="Phobius"/>
    </source>
</evidence>
<evidence type="ECO:0000313" key="3">
    <source>
        <dbReference type="EMBL" id="OGE33506.1"/>
    </source>
</evidence>
<proteinExistence type="predicted"/>
<comment type="caution">
    <text evidence="3">The sequence shown here is derived from an EMBL/GenBank/DDBJ whole genome shotgun (WGS) entry which is preliminary data.</text>
</comment>
<sequence length="403" mass="43534">MRGKLLIAAFLFLFFGVTPVFASSVFINEFFPHPSSGNKEWVEFYNKDGVDLSSYWIDDDLSFSDDTGSSAKKSLSSINKDNLLFPYFELSSFLNDPGDYVVLFSNDGNIVDQYQYTSDPGIDKSIGRIPDGDNWIILSSSSKGSSNGDILPPSPTPTPTPSPTPSPTPTASSTDTALSSFIISNAPSQINSDQSFKVNITLSMPNNPNTEYYLKGEFKKSDGTRYLGLTKKDSDWIEYGDDLSDQYKITTDASGNWSGNLEVKPDVYDKDYKGSGQYLFKIGRYTAAGSGLWSNPVALDIVDTTSSPTPSPSGNPTPTPSTTKVTTTTSSPKPTPSVKISYQIASVAGTKTFAGASASSLPGVEVKNQKQINPMVWTGLFSVLIGTGSLGYIYLKKNGKIPF</sequence>
<protein>
    <recommendedName>
        <fullName evidence="5">LTD domain-containing protein</fullName>
    </recommendedName>
</protein>
<reference evidence="3 4" key="1">
    <citation type="journal article" date="2016" name="Nat. Commun.">
        <title>Thousands of microbial genomes shed light on interconnected biogeochemical processes in an aquifer system.</title>
        <authorList>
            <person name="Anantharaman K."/>
            <person name="Brown C.T."/>
            <person name="Hug L.A."/>
            <person name="Sharon I."/>
            <person name="Castelle C.J."/>
            <person name="Probst A.J."/>
            <person name="Thomas B.C."/>
            <person name="Singh A."/>
            <person name="Wilkins M.J."/>
            <person name="Karaoz U."/>
            <person name="Brodie E.L."/>
            <person name="Williams K.H."/>
            <person name="Hubbard S.S."/>
            <person name="Banfield J.F."/>
        </authorList>
    </citation>
    <scope>NUCLEOTIDE SEQUENCE [LARGE SCALE GENOMIC DNA]</scope>
</reference>
<organism evidence="3 4">
    <name type="scientific">Candidatus Daviesbacteria bacterium RIFCSPHIGHO2_02_FULL_41_10</name>
    <dbReference type="NCBI Taxonomy" id="1797774"/>
    <lineage>
        <taxon>Bacteria</taxon>
        <taxon>Candidatus Daviesiibacteriota</taxon>
    </lineage>
</organism>
<feature type="compositionally biased region" description="Pro residues" evidence="1">
    <location>
        <begin position="309"/>
        <end position="319"/>
    </location>
</feature>
<gene>
    <name evidence="3" type="ORF">A3D83_00870</name>
</gene>
<keyword evidence="2" id="KW-0812">Transmembrane</keyword>
<evidence type="ECO:0008006" key="5">
    <source>
        <dbReference type="Google" id="ProtNLM"/>
    </source>
</evidence>
<dbReference type="AlphaFoldDB" id="A0A1F5JXY5"/>
<feature type="region of interest" description="Disordered" evidence="1">
    <location>
        <begin position="142"/>
        <end position="175"/>
    </location>
</feature>
<feature type="region of interest" description="Disordered" evidence="1">
    <location>
        <begin position="304"/>
        <end position="336"/>
    </location>
</feature>
<keyword evidence="2" id="KW-0472">Membrane</keyword>
<name>A0A1F5JXY5_9BACT</name>
<feature type="compositionally biased region" description="Pro residues" evidence="1">
    <location>
        <begin position="152"/>
        <end position="168"/>
    </location>
</feature>
<dbReference type="EMBL" id="MFDB01000008">
    <property type="protein sequence ID" value="OGE33506.1"/>
    <property type="molecule type" value="Genomic_DNA"/>
</dbReference>
<dbReference type="Proteomes" id="UP000177258">
    <property type="component" value="Unassembled WGS sequence"/>
</dbReference>
<evidence type="ECO:0000256" key="1">
    <source>
        <dbReference type="SAM" id="MobiDB-lite"/>
    </source>
</evidence>
<accession>A0A1F5JXY5</accession>
<evidence type="ECO:0000313" key="4">
    <source>
        <dbReference type="Proteomes" id="UP000177258"/>
    </source>
</evidence>
<feature type="transmembrane region" description="Helical" evidence="2">
    <location>
        <begin position="375"/>
        <end position="395"/>
    </location>
</feature>
<keyword evidence="2" id="KW-1133">Transmembrane helix</keyword>
<feature type="compositionally biased region" description="Low complexity" evidence="1">
    <location>
        <begin position="320"/>
        <end position="336"/>
    </location>
</feature>